<dbReference type="HOGENOM" id="CLU_022687_2_1_5"/>
<feature type="domain" description="Amine oxidase" evidence="2">
    <location>
        <begin position="188"/>
        <end position="378"/>
    </location>
</feature>
<dbReference type="SUPFAM" id="SSF51905">
    <property type="entry name" value="FAD/NAD(P)-binding domain"/>
    <property type="match status" value="1"/>
</dbReference>
<dbReference type="InterPro" id="IPR036188">
    <property type="entry name" value="FAD/NAD-bd_sf"/>
</dbReference>
<accession>V6EYU7</accession>
<dbReference type="Pfam" id="PF01593">
    <property type="entry name" value="Amino_oxidase"/>
    <property type="match status" value="1"/>
</dbReference>
<evidence type="ECO:0000256" key="1">
    <source>
        <dbReference type="SAM" id="MobiDB-lite"/>
    </source>
</evidence>
<feature type="region of interest" description="Disordered" evidence="1">
    <location>
        <begin position="325"/>
        <end position="347"/>
    </location>
</feature>
<dbReference type="STRING" id="1430440.MGMSRv2__1220"/>
<keyword evidence="4" id="KW-1185">Reference proteome</keyword>
<dbReference type="KEGG" id="mgy:MGMSRv2__1220"/>
<dbReference type="eggNOG" id="COG1232">
    <property type="taxonomic scope" value="Bacteria"/>
</dbReference>
<dbReference type="Gene3D" id="3.50.50.60">
    <property type="entry name" value="FAD/NAD(P)-binding domain"/>
    <property type="match status" value="1"/>
</dbReference>
<dbReference type="PANTHER" id="PTHR42923:SF47">
    <property type="entry name" value="BLR3003 PROTEIN"/>
    <property type="match status" value="1"/>
</dbReference>
<evidence type="ECO:0000259" key="2">
    <source>
        <dbReference type="Pfam" id="PF01593"/>
    </source>
</evidence>
<sequence>MKPVVHVVGAGLAGLAAALAVARSGHAVHLYEAAPQAGGRCRSFHDPVLDRVIDNGSHLLLGVNRVALDYLKASGGLDFVHALPPRIHFAHVGNGHTWTASPTRLPVSAWEVLRAVWPGGGTVAQRLGSCRGFADFWQPLCLAIMNTAPAAADARLFARVLRAILLGGRAGFRGYAFPHGLSAALIDPALARLGELGAGIHFGQRLTGISQQWLTFAERAVSLGKNDRVILALPPWALESLLPDNGNFDTETITNVHFRLPHAHTLSHPLGLIGGMGQWLFVRGDVASVTISAAQTPPDAAILWREIAPVLDLHLPLPPHRVVQEKRATLRHTPSSSRRRPGPTTDRDGVFLAGDWLASPWPCTMESAISSGLAAARLALGRDDLRLS</sequence>
<dbReference type="InterPro" id="IPR002937">
    <property type="entry name" value="Amino_oxidase"/>
</dbReference>
<dbReference type="AlphaFoldDB" id="V6EYU7"/>
<dbReference type="EMBL" id="HG794546">
    <property type="protein sequence ID" value="CDK98435.1"/>
    <property type="molecule type" value="Genomic_DNA"/>
</dbReference>
<organism evidence="3 4">
    <name type="scientific">Magnetospirillum gryphiswaldense (strain DSM 6361 / JCM 21280 / NBRC 15271 / MSR-1)</name>
    <dbReference type="NCBI Taxonomy" id="431944"/>
    <lineage>
        <taxon>Bacteria</taxon>
        <taxon>Pseudomonadati</taxon>
        <taxon>Pseudomonadota</taxon>
        <taxon>Alphaproteobacteria</taxon>
        <taxon>Rhodospirillales</taxon>
        <taxon>Rhodospirillaceae</taxon>
        <taxon>Magnetospirillum</taxon>
    </lineage>
</organism>
<proteinExistence type="predicted"/>
<dbReference type="Proteomes" id="UP000018922">
    <property type="component" value="Chromosome I"/>
</dbReference>
<reference evidence="3 4" key="1">
    <citation type="journal article" date="2014" name="Genome Announc.">
        <title>Complete genome sequence of Magnetospirillum gryphiswaldense MSR-1.</title>
        <authorList>
            <person name="Wang X."/>
            <person name="Wang Q."/>
            <person name="Zhang W."/>
            <person name="Wang Y."/>
            <person name="Li L."/>
            <person name="Wen T."/>
            <person name="Zhang T."/>
            <person name="Zhang Y."/>
            <person name="Xu J."/>
            <person name="Hu J."/>
            <person name="Li S."/>
            <person name="Liu L."/>
            <person name="Liu J."/>
            <person name="Jiang W."/>
            <person name="Tian J."/>
            <person name="Li Y."/>
            <person name="Schuler D."/>
            <person name="Wang L."/>
            <person name="Li J."/>
        </authorList>
    </citation>
    <scope>NUCLEOTIDE SEQUENCE [LARGE SCALE GENOMIC DNA]</scope>
    <source>
        <strain evidence="4">DSM 6361 / JCM 21280 / NBRC 15271 / MSR-1</strain>
    </source>
</reference>
<evidence type="ECO:0000313" key="3">
    <source>
        <dbReference type="EMBL" id="CDK98435.1"/>
    </source>
</evidence>
<dbReference type="PANTHER" id="PTHR42923">
    <property type="entry name" value="PROTOPORPHYRINOGEN OXIDASE"/>
    <property type="match status" value="1"/>
</dbReference>
<dbReference type="GO" id="GO:0016491">
    <property type="term" value="F:oxidoreductase activity"/>
    <property type="evidence" value="ECO:0007669"/>
    <property type="project" value="InterPro"/>
</dbReference>
<gene>
    <name evidence="3" type="ordered locus">MGMSRv2__1220</name>
</gene>
<dbReference type="Pfam" id="PF13450">
    <property type="entry name" value="NAD_binding_8"/>
    <property type="match status" value="1"/>
</dbReference>
<name>V6EYU7_MAGGM</name>
<protein>
    <recommendedName>
        <fullName evidence="2">Amine oxidase domain-containing protein</fullName>
    </recommendedName>
</protein>
<dbReference type="InterPro" id="IPR050464">
    <property type="entry name" value="Zeta_carotene_desat/Oxidored"/>
</dbReference>
<evidence type="ECO:0000313" key="4">
    <source>
        <dbReference type="Proteomes" id="UP000018922"/>
    </source>
</evidence>